<dbReference type="GO" id="GO:0031146">
    <property type="term" value="P:SCF-dependent proteasomal ubiquitin-dependent protein catabolic process"/>
    <property type="evidence" value="ECO:0007669"/>
    <property type="project" value="TreeGrafter"/>
</dbReference>
<comment type="caution">
    <text evidence="1">The sequence shown here is derived from an EMBL/GenBank/DDBJ whole genome shotgun (WGS) entry which is preliminary data.</text>
</comment>
<organism evidence="1 2">
    <name type="scientific">Mortierella alpina</name>
    <name type="common">Oleaginous fungus</name>
    <name type="synonym">Mortierella renispora</name>
    <dbReference type="NCBI Taxonomy" id="64518"/>
    <lineage>
        <taxon>Eukaryota</taxon>
        <taxon>Fungi</taxon>
        <taxon>Fungi incertae sedis</taxon>
        <taxon>Mucoromycota</taxon>
        <taxon>Mortierellomycotina</taxon>
        <taxon>Mortierellomycetes</taxon>
        <taxon>Mortierellales</taxon>
        <taxon>Mortierellaceae</taxon>
        <taxon>Mortierella</taxon>
    </lineage>
</organism>
<name>A0A9P8A4U1_MORAP</name>
<dbReference type="PANTHER" id="PTHR13318">
    <property type="entry name" value="PARTNER OF PAIRED, ISOFORM B-RELATED"/>
    <property type="match status" value="1"/>
</dbReference>
<dbReference type="AlphaFoldDB" id="A0A9P8A4U1"/>
<evidence type="ECO:0000313" key="1">
    <source>
        <dbReference type="EMBL" id="KAG9322332.1"/>
    </source>
</evidence>
<dbReference type="InterPro" id="IPR006553">
    <property type="entry name" value="Leu-rich_rpt_Cys-con_subtyp"/>
</dbReference>
<proteinExistence type="predicted"/>
<sequence>MLPHRWEDVHYDHVEMIVRGCPFLCGLDLSNCVRLRDNAVQLIAEHLGPRLLKSLVLSGCTKVSDLGILSLCAHAARIENLELAGCDRISDISVLELGSAVLSSPSDSGSSCTQAQDGSTELMDSGETLTGTCMQGMSRSLKSLDLSHCTRITDTGIKGLRLGATQLSSLNLEGCYGVLVSDDGLGENEWEDLDEEEALGDSEVEFSSE</sequence>
<dbReference type="Proteomes" id="UP000717515">
    <property type="component" value="Unassembled WGS sequence"/>
</dbReference>
<dbReference type="InterPro" id="IPR001611">
    <property type="entry name" value="Leu-rich_rpt"/>
</dbReference>
<dbReference type="SMART" id="SM00367">
    <property type="entry name" value="LRR_CC"/>
    <property type="match status" value="4"/>
</dbReference>
<accession>A0A9P8A4U1</accession>
<dbReference type="SUPFAM" id="SSF52047">
    <property type="entry name" value="RNI-like"/>
    <property type="match status" value="1"/>
</dbReference>
<dbReference type="EMBL" id="JAIFTL010000153">
    <property type="protein sequence ID" value="KAG9322332.1"/>
    <property type="molecule type" value="Genomic_DNA"/>
</dbReference>
<dbReference type="Gene3D" id="3.80.10.10">
    <property type="entry name" value="Ribonuclease Inhibitor"/>
    <property type="match status" value="2"/>
</dbReference>
<dbReference type="Pfam" id="PF13516">
    <property type="entry name" value="LRR_6"/>
    <property type="match status" value="2"/>
</dbReference>
<dbReference type="GO" id="GO:0019005">
    <property type="term" value="C:SCF ubiquitin ligase complex"/>
    <property type="evidence" value="ECO:0007669"/>
    <property type="project" value="TreeGrafter"/>
</dbReference>
<dbReference type="InterPro" id="IPR032675">
    <property type="entry name" value="LRR_dom_sf"/>
</dbReference>
<reference evidence="1" key="1">
    <citation type="submission" date="2021-07" db="EMBL/GenBank/DDBJ databases">
        <title>Draft genome of Mortierella alpina, strain LL118, isolated from an aspen leaf litter sample.</title>
        <authorList>
            <person name="Yang S."/>
            <person name="Vinatzer B.A."/>
        </authorList>
    </citation>
    <scope>NUCLEOTIDE SEQUENCE</scope>
    <source>
        <strain evidence="1">LL118</strain>
    </source>
</reference>
<gene>
    <name evidence="1" type="ORF">KVV02_001553</name>
</gene>
<protein>
    <submittedName>
        <fullName evidence="1">Uncharacterized protein</fullName>
    </submittedName>
</protein>
<evidence type="ECO:0000313" key="2">
    <source>
        <dbReference type="Proteomes" id="UP000717515"/>
    </source>
</evidence>